<dbReference type="EMBL" id="CP018099">
    <property type="protein sequence ID" value="APF20647.1"/>
    <property type="molecule type" value="Genomic_DNA"/>
</dbReference>
<protein>
    <submittedName>
        <fullName evidence="5">Por secretion system C-terminal sorting domain-containing protein</fullName>
    </submittedName>
</protein>
<dbReference type="SUPFAM" id="SSF141072">
    <property type="entry name" value="CalX-like"/>
    <property type="match status" value="1"/>
</dbReference>
<evidence type="ECO:0000313" key="6">
    <source>
        <dbReference type="Proteomes" id="UP000183868"/>
    </source>
</evidence>
<accession>A0A1J1CD85</accession>
<organism evidence="5 6">
    <name type="scientific">Caldithrix abyssi DSM 13497</name>
    <dbReference type="NCBI Taxonomy" id="880073"/>
    <lineage>
        <taxon>Bacteria</taxon>
        <taxon>Pseudomonadati</taxon>
        <taxon>Calditrichota</taxon>
        <taxon>Calditrichia</taxon>
        <taxon>Calditrichales</taxon>
        <taxon>Calditrichaceae</taxon>
        <taxon>Caldithrix</taxon>
    </lineage>
</organism>
<dbReference type="Proteomes" id="UP000183868">
    <property type="component" value="Chromosome"/>
</dbReference>
<keyword evidence="2" id="KW-0677">Repeat</keyword>
<dbReference type="RefSeq" id="WP_044281064.1">
    <property type="nucleotide sequence ID" value="NZ_CM001402.1"/>
</dbReference>
<dbReference type="NCBIfam" id="TIGR04183">
    <property type="entry name" value="Por_Secre_tail"/>
    <property type="match status" value="1"/>
</dbReference>
<dbReference type="InterPro" id="IPR026444">
    <property type="entry name" value="Secre_tail"/>
</dbReference>
<proteinExistence type="predicted"/>
<dbReference type="InterPro" id="IPR025965">
    <property type="entry name" value="FlgD/Vpr_Ig-like"/>
</dbReference>
<evidence type="ECO:0000256" key="1">
    <source>
        <dbReference type="ARBA" id="ARBA00022729"/>
    </source>
</evidence>
<dbReference type="Gene3D" id="2.60.40.1260">
    <property type="entry name" value="Lamin Tail domain"/>
    <property type="match status" value="1"/>
</dbReference>
<reference evidence="5 6" key="1">
    <citation type="submission" date="2016-11" db="EMBL/GenBank/DDBJ databases">
        <title>Genomic analysis of Caldithrix abyssi and proposal of a novel bacterial phylum Caldithrichaeota.</title>
        <authorList>
            <person name="Kublanov I."/>
            <person name="Sigalova O."/>
            <person name="Gavrilov S."/>
            <person name="Lebedinsky A."/>
            <person name="Ivanova N."/>
            <person name="Daum C."/>
            <person name="Reddy T."/>
            <person name="Klenk H.P."/>
            <person name="Goker M."/>
            <person name="Reva O."/>
            <person name="Miroshnichenko M."/>
            <person name="Kyprides N."/>
            <person name="Woyke T."/>
            <person name="Gelfand M."/>
        </authorList>
    </citation>
    <scope>NUCLEOTIDE SEQUENCE [LARGE SCALE GENOMIC DNA]</scope>
    <source>
        <strain evidence="5 6">LF13</strain>
    </source>
</reference>
<evidence type="ECO:0000313" key="5">
    <source>
        <dbReference type="EMBL" id="APF20647.1"/>
    </source>
</evidence>
<evidence type="ECO:0000259" key="4">
    <source>
        <dbReference type="PROSITE" id="PS51841"/>
    </source>
</evidence>
<dbReference type="InterPro" id="IPR038081">
    <property type="entry name" value="CalX-like_sf"/>
</dbReference>
<sequence>MPTGPFTVIESNNTTVQFATASGTADEGAGTYDLVVTIANPDANNATTADVVLVSGDPADLGNYTTQTVTFPAGSSADQIVTITITDDSEVEGDEDFTFQLQNVSGGNGAMAGSPSQHVLTITDNDFADVPDIVINEIMQNPSAVDDSKGEWFELYNNDTETVDINGWIIKDDGVDYHVIDNGGPLTIAPGEYLVLGNNDTTTVNGGVPVDYMYDNFLLSNSDDEVVLVYSDGVTEVDRVNYDGGPNFPDPSGASMELKNPNYDNNDGANWDTATTPFGDGDLGTPGARNSNFVSALEDAPALNVESFKIMQNYPNPFNPETKLLVHLSSNVRQLKIDIFNAAGQHVKSIYQGALSAGQHTFSWNGRDNSGKNSPSGVYFATMKSANAQHSIKMILLR</sequence>
<keyword evidence="3" id="KW-0106">Calcium</keyword>
<dbReference type="AlphaFoldDB" id="A0A1J1CD85"/>
<dbReference type="Gene3D" id="2.60.40.2030">
    <property type="match status" value="1"/>
</dbReference>
<dbReference type="Pfam" id="PF13860">
    <property type="entry name" value="FlgD_ig"/>
    <property type="match status" value="1"/>
</dbReference>
<dbReference type="InterPro" id="IPR036415">
    <property type="entry name" value="Lamin_tail_dom_sf"/>
</dbReference>
<gene>
    <name evidence="5" type="ORF">Cabys_3902</name>
</gene>
<dbReference type="KEGG" id="caby:Cabys_3902"/>
<dbReference type="Gene3D" id="2.60.40.4070">
    <property type="match status" value="1"/>
</dbReference>
<dbReference type="Pfam" id="PF03160">
    <property type="entry name" value="Calx-beta"/>
    <property type="match status" value="1"/>
</dbReference>
<dbReference type="SMART" id="SM00237">
    <property type="entry name" value="Calx_beta"/>
    <property type="match status" value="1"/>
</dbReference>
<evidence type="ECO:0000256" key="2">
    <source>
        <dbReference type="ARBA" id="ARBA00022737"/>
    </source>
</evidence>
<dbReference type="InterPro" id="IPR003644">
    <property type="entry name" value="Calx_beta"/>
</dbReference>
<feature type="domain" description="LTD" evidence="4">
    <location>
        <begin position="114"/>
        <end position="246"/>
    </location>
</feature>
<dbReference type="PROSITE" id="PS51841">
    <property type="entry name" value="LTD"/>
    <property type="match status" value="1"/>
</dbReference>
<dbReference type="InterPro" id="IPR001322">
    <property type="entry name" value="Lamin_tail_dom"/>
</dbReference>
<dbReference type="GO" id="GO:0007154">
    <property type="term" value="P:cell communication"/>
    <property type="evidence" value="ECO:0007669"/>
    <property type="project" value="InterPro"/>
</dbReference>
<evidence type="ECO:0000256" key="3">
    <source>
        <dbReference type="ARBA" id="ARBA00022837"/>
    </source>
</evidence>
<dbReference type="Pfam" id="PF00932">
    <property type="entry name" value="LTD"/>
    <property type="match status" value="1"/>
</dbReference>
<dbReference type="GO" id="GO:0016020">
    <property type="term" value="C:membrane"/>
    <property type="evidence" value="ECO:0007669"/>
    <property type="project" value="InterPro"/>
</dbReference>
<keyword evidence="1" id="KW-0732">Signal</keyword>
<dbReference type="SUPFAM" id="SSF74853">
    <property type="entry name" value="Lamin A/C globular tail domain"/>
    <property type="match status" value="1"/>
</dbReference>
<name>A0A1J1CD85_CALAY</name>